<gene>
    <name evidence="1" type="ORF">METZ01_LOCUS487677</name>
</gene>
<evidence type="ECO:0000313" key="1">
    <source>
        <dbReference type="EMBL" id="SVE34823.1"/>
    </source>
</evidence>
<protein>
    <submittedName>
        <fullName evidence="1">Uncharacterized protein</fullName>
    </submittedName>
</protein>
<reference evidence="1" key="1">
    <citation type="submission" date="2018-05" db="EMBL/GenBank/DDBJ databases">
        <authorList>
            <person name="Lanie J.A."/>
            <person name="Ng W.-L."/>
            <person name="Kazmierczak K.M."/>
            <person name="Andrzejewski T.M."/>
            <person name="Davidsen T.M."/>
            <person name="Wayne K.J."/>
            <person name="Tettelin H."/>
            <person name="Glass J.I."/>
            <person name="Rusch D."/>
            <person name="Podicherti R."/>
            <person name="Tsui H.-C.T."/>
            <person name="Winkler M.E."/>
        </authorList>
    </citation>
    <scope>NUCLEOTIDE SEQUENCE</scope>
</reference>
<dbReference type="EMBL" id="UINC01211077">
    <property type="protein sequence ID" value="SVE34823.1"/>
    <property type="molecule type" value="Genomic_DNA"/>
</dbReference>
<name>A0A383CRY9_9ZZZZ</name>
<feature type="non-terminal residue" evidence="1">
    <location>
        <position position="1"/>
    </location>
</feature>
<proteinExistence type="predicted"/>
<sequence length="49" mass="5546">IAMELIEENTLSKMRHSKALLEQQLEIPIGLFSPSEWLTSLIRGSANLH</sequence>
<dbReference type="AlphaFoldDB" id="A0A383CRY9"/>
<organism evidence="1">
    <name type="scientific">marine metagenome</name>
    <dbReference type="NCBI Taxonomy" id="408172"/>
    <lineage>
        <taxon>unclassified sequences</taxon>
        <taxon>metagenomes</taxon>
        <taxon>ecological metagenomes</taxon>
    </lineage>
</organism>
<accession>A0A383CRY9</accession>